<sequence>MRRERKLTKLEAIVTDKSYYFNLPFESDTVFDRKDQSYKSDKYGFKAEIKVGSLVDGELKNVFDIGETEAFTFRGRCLIGIDFPMKVKVNKIVFKQTGNAVKHLSFFNDGNLEETIRLIEDDLYETKNGGKYTSIDVHKSQQEREFIVHLSFAEGSDSILEGGGFIFRAKIKNQKRKKKIFLSS</sequence>
<name>V4AWA7_LOTGI</name>
<dbReference type="RefSeq" id="XP_009047537.1">
    <property type="nucleotide sequence ID" value="XM_009049289.1"/>
</dbReference>
<gene>
    <name evidence="1" type="ORF">LOTGIDRAFT_172410</name>
</gene>
<dbReference type="HOGENOM" id="CLU_1469824_0_0_1"/>
<reference evidence="1 2" key="1">
    <citation type="journal article" date="2013" name="Nature">
        <title>Insights into bilaterian evolution from three spiralian genomes.</title>
        <authorList>
            <person name="Simakov O."/>
            <person name="Marletaz F."/>
            <person name="Cho S.J."/>
            <person name="Edsinger-Gonzales E."/>
            <person name="Havlak P."/>
            <person name="Hellsten U."/>
            <person name="Kuo D.H."/>
            <person name="Larsson T."/>
            <person name="Lv J."/>
            <person name="Arendt D."/>
            <person name="Savage R."/>
            <person name="Osoegawa K."/>
            <person name="de Jong P."/>
            <person name="Grimwood J."/>
            <person name="Chapman J.A."/>
            <person name="Shapiro H."/>
            <person name="Aerts A."/>
            <person name="Otillar R.P."/>
            <person name="Terry A.Y."/>
            <person name="Boore J.L."/>
            <person name="Grigoriev I.V."/>
            <person name="Lindberg D.R."/>
            <person name="Seaver E.C."/>
            <person name="Weisblat D.A."/>
            <person name="Putnam N.H."/>
            <person name="Rokhsar D.S."/>
        </authorList>
    </citation>
    <scope>NUCLEOTIDE SEQUENCE [LARGE SCALE GENOMIC DNA]</scope>
</reference>
<accession>V4AWA7</accession>
<protein>
    <submittedName>
        <fullName evidence="1">Uncharacterized protein</fullName>
    </submittedName>
</protein>
<evidence type="ECO:0000313" key="2">
    <source>
        <dbReference type="Proteomes" id="UP000030746"/>
    </source>
</evidence>
<organism evidence="1 2">
    <name type="scientific">Lottia gigantea</name>
    <name type="common">Giant owl limpet</name>
    <dbReference type="NCBI Taxonomy" id="225164"/>
    <lineage>
        <taxon>Eukaryota</taxon>
        <taxon>Metazoa</taxon>
        <taxon>Spiralia</taxon>
        <taxon>Lophotrochozoa</taxon>
        <taxon>Mollusca</taxon>
        <taxon>Gastropoda</taxon>
        <taxon>Patellogastropoda</taxon>
        <taxon>Lottioidea</taxon>
        <taxon>Lottiidae</taxon>
        <taxon>Lottia</taxon>
    </lineage>
</organism>
<evidence type="ECO:0000313" key="1">
    <source>
        <dbReference type="EMBL" id="ESP01763.1"/>
    </source>
</evidence>
<dbReference type="KEGG" id="lgi:LOTGIDRAFT_172410"/>
<dbReference type="GeneID" id="20242086"/>
<dbReference type="EMBL" id="KB200385">
    <property type="protein sequence ID" value="ESP01763.1"/>
    <property type="molecule type" value="Genomic_DNA"/>
</dbReference>
<dbReference type="CTD" id="20242086"/>
<dbReference type="AlphaFoldDB" id="V4AWA7"/>
<proteinExistence type="predicted"/>
<keyword evidence="2" id="KW-1185">Reference proteome</keyword>
<dbReference type="Proteomes" id="UP000030746">
    <property type="component" value="Unassembled WGS sequence"/>
</dbReference>